<dbReference type="PROSITE" id="PS50082">
    <property type="entry name" value="WD_REPEATS_2"/>
    <property type="match status" value="1"/>
</dbReference>
<proteinExistence type="predicted"/>
<organism evidence="2 3">
    <name type="scientific">Corchorus capsularis</name>
    <name type="common">Jute</name>
    <dbReference type="NCBI Taxonomy" id="210143"/>
    <lineage>
        <taxon>Eukaryota</taxon>
        <taxon>Viridiplantae</taxon>
        <taxon>Streptophyta</taxon>
        <taxon>Embryophyta</taxon>
        <taxon>Tracheophyta</taxon>
        <taxon>Spermatophyta</taxon>
        <taxon>Magnoliopsida</taxon>
        <taxon>eudicotyledons</taxon>
        <taxon>Gunneridae</taxon>
        <taxon>Pentapetalae</taxon>
        <taxon>rosids</taxon>
        <taxon>malvids</taxon>
        <taxon>Malvales</taxon>
        <taxon>Malvaceae</taxon>
        <taxon>Grewioideae</taxon>
        <taxon>Apeibeae</taxon>
        <taxon>Corchorus</taxon>
    </lineage>
</organism>
<dbReference type="Gene3D" id="2.130.10.10">
    <property type="entry name" value="YVTN repeat-like/Quinoprotein amine dehydrogenase"/>
    <property type="match status" value="1"/>
</dbReference>
<dbReference type="GO" id="GO:0043596">
    <property type="term" value="C:nuclear replication fork"/>
    <property type="evidence" value="ECO:0007669"/>
    <property type="project" value="TreeGrafter"/>
</dbReference>
<accession>A0A1R3HC86</accession>
<dbReference type="PANTHER" id="PTHR19932:SF10">
    <property type="entry name" value="WD REPEAT AND HMG-BOX DNA-BINDING PROTEIN 1"/>
    <property type="match status" value="1"/>
</dbReference>
<sequence>MKIKSLKLREAHKGSGSASFCSISWDLKASHLVTASSSEPSISIHDHLLPSNTPRVLRHHRDGVTALALSPNSTCLASGSIDHSVKLYKFP</sequence>
<dbReference type="GO" id="GO:0000278">
    <property type="term" value="P:mitotic cell cycle"/>
    <property type="evidence" value="ECO:0007669"/>
    <property type="project" value="TreeGrafter"/>
</dbReference>
<dbReference type="AlphaFoldDB" id="A0A1R3HC86"/>
<protein>
    <submittedName>
        <fullName evidence="2">Uncharacterized protein</fullName>
    </submittedName>
</protein>
<gene>
    <name evidence="2" type="ORF">CCACVL1_20168</name>
</gene>
<evidence type="ECO:0000256" key="1">
    <source>
        <dbReference type="PROSITE-ProRule" id="PRU00221"/>
    </source>
</evidence>
<dbReference type="InterPro" id="IPR015943">
    <property type="entry name" value="WD40/YVTN_repeat-like_dom_sf"/>
</dbReference>
<dbReference type="SMART" id="SM00320">
    <property type="entry name" value="WD40"/>
    <property type="match status" value="2"/>
</dbReference>
<dbReference type="EMBL" id="AWWV01012320">
    <property type="protein sequence ID" value="OMO67961.1"/>
    <property type="molecule type" value="Genomic_DNA"/>
</dbReference>
<dbReference type="InterPro" id="IPR001680">
    <property type="entry name" value="WD40_rpt"/>
</dbReference>
<dbReference type="Proteomes" id="UP000188268">
    <property type="component" value="Unassembled WGS sequence"/>
</dbReference>
<feature type="repeat" description="WD" evidence="1">
    <location>
        <begin position="57"/>
        <end position="91"/>
    </location>
</feature>
<dbReference type="OrthoDB" id="427368at2759"/>
<dbReference type="Pfam" id="PF00400">
    <property type="entry name" value="WD40"/>
    <property type="match status" value="1"/>
</dbReference>
<evidence type="ECO:0000313" key="3">
    <source>
        <dbReference type="Proteomes" id="UP000188268"/>
    </source>
</evidence>
<dbReference type="Gramene" id="OMO67961">
    <property type="protein sequence ID" value="OMO67961"/>
    <property type="gene ID" value="CCACVL1_20168"/>
</dbReference>
<dbReference type="PROSITE" id="PS50294">
    <property type="entry name" value="WD_REPEATS_REGION"/>
    <property type="match status" value="1"/>
</dbReference>
<dbReference type="STRING" id="210143.A0A1R3HC86"/>
<reference evidence="2 3" key="1">
    <citation type="submission" date="2013-09" db="EMBL/GenBank/DDBJ databases">
        <title>Corchorus capsularis genome sequencing.</title>
        <authorList>
            <person name="Alam M."/>
            <person name="Haque M.S."/>
            <person name="Islam M.S."/>
            <person name="Emdad E.M."/>
            <person name="Islam M.M."/>
            <person name="Ahmed B."/>
            <person name="Halim A."/>
            <person name="Hossen Q.M.M."/>
            <person name="Hossain M.Z."/>
            <person name="Ahmed R."/>
            <person name="Khan M.M."/>
            <person name="Islam R."/>
            <person name="Rashid M.M."/>
            <person name="Khan S.A."/>
            <person name="Rahman M.S."/>
            <person name="Alam M."/>
        </authorList>
    </citation>
    <scope>NUCLEOTIDE SEQUENCE [LARGE SCALE GENOMIC DNA]</scope>
    <source>
        <strain evidence="3">cv. CVL-1</strain>
        <tissue evidence="2">Whole seedling</tissue>
    </source>
</reference>
<keyword evidence="1" id="KW-0853">WD repeat</keyword>
<feature type="non-terminal residue" evidence="2">
    <location>
        <position position="91"/>
    </location>
</feature>
<dbReference type="InterPro" id="IPR036322">
    <property type="entry name" value="WD40_repeat_dom_sf"/>
</dbReference>
<keyword evidence="3" id="KW-1185">Reference proteome</keyword>
<dbReference type="PANTHER" id="PTHR19932">
    <property type="entry name" value="WD REPEAT AND HMG-BOX DNA BINDING PROTEIN"/>
    <property type="match status" value="1"/>
</dbReference>
<dbReference type="GO" id="GO:0006261">
    <property type="term" value="P:DNA-templated DNA replication"/>
    <property type="evidence" value="ECO:0007669"/>
    <property type="project" value="TreeGrafter"/>
</dbReference>
<name>A0A1R3HC86_COCAP</name>
<comment type="caution">
    <text evidence="2">The sequence shown here is derived from an EMBL/GenBank/DDBJ whole genome shotgun (WGS) entry which is preliminary data.</text>
</comment>
<dbReference type="SUPFAM" id="SSF50978">
    <property type="entry name" value="WD40 repeat-like"/>
    <property type="match status" value="1"/>
</dbReference>
<dbReference type="GO" id="GO:0003682">
    <property type="term" value="F:chromatin binding"/>
    <property type="evidence" value="ECO:0007669"/>
    <property type="project" value="TreeGrafter"/>
</dbReference>
<evidence type="ECO:0000313" key="2">
    <source>
        <dbReference type="EMBL" id="OMO67961.1"/>
    </source>
</evidence>
<dbReference type="GO" id="GO:0006281">
    <property type="term" value="P:DNA repair"/>
    <property type="evidence" value="ECO:0007669"/>
    <property type="project" value="TreeGrafter"/>
</dbReference>